<protein>
    <submittedName>
        <fullName evidence="1">Uncharacterized protein</fullName>
    </submittedName>
</protein>
<reference evidence="1 2" key="1">
    <citation type="submission" date="2019-03" db="EMBL/GenBank/DDBJ databases">
        <title>Genomic Encyclopedia of Type Strains, Phase IV (KMG-IV): sequencing the most valuable type-strain genomes for metagenomic binning, comparative biology and taxonomic classification.</title>
        <authorList>
            <person name="Goeker M."/>
        </authorList>
    </citation>
    <scope>NUCLEOTIDE SEQUENCE [LARGE SCALE GENOMIC DNA]</scope>
    <source>
        <strain evidence="1 2">DSM 654</strain>
    </source>
</reference>
<gene>
    <name evidence="1" type="ORF">EV671_105412</name>
</gene>
<evidence type="ECO:0000313" key="1">
    <source>
        <dbReference type="EMBL" id="TCU84186.1"/>
    </source>
</evidence>
<sequence>METVRVNIAYRPLRICWAIKAGDKEGFRKAVRQSHALWGGRFNPIVVVDRESEAKRLVEVFRADMIFPIGDSDEVNAFAAKFPHLIKPFYHDSIFVGKGEDAHAQVLDIQNALVHLRERPEWKELKERGIRLYTWKPEDPLADLFLMQLGAYPAVDDISIDYGQMLKNAADASEFSIGPNEELPADILDHPSVSYFARHGLERHYSFRPGWDYPGFYFGDASNLDDLVAFWNLRACDVALWFVDANHVGRYAAFIPAWRQSVEEMLSYRKDKFPEHVAIWSRRENQPNAEDTEALKASFGDGPHTICGVGELSWNGLNVRPPMMHFSEVASLGVLVTESGKPRLSFGLNDKPFAADTWFHSQHLVASLSFIGGLYRNEDYTLDPPYIPELNEFYARTMHFQYNKLRIESERVGLVIDAADTDASLYALPVADLFKRVFDLAGFASKVSSGGLIARQLITQLGGVSGAIVFKIPGVRRLLRTHGPTAAFTKKSAIQLIGGKDPDNQEASFKDHENLYLEPRPRGEKLNAASVFSYLVEKGLFRIGAELTCSHCQMASWTSLDALRQKLTCEMCGREFDATRQLVNAEWHYRRSGVLGAERNAQGAVPVTLTLQQLDANLGSTFRNHVYSPSLDLTPKNGVALPACEVDFAWIVTQPYPERTVVILAECKDRGQKSAKDGDGGTIDEKDIQNLKAVADAFPQDRFDTFILLAKLCPFTPQEIELAKSLNGKYRRRAILLTDRELEPYHLYDRTGKVFKVAGHGESAEDLALATESIFFNPQPA</sequence>
<evidence type="ECO:0000313" key="2">
    <source>
        <dbReference type="Proteomes" id="UP000295110"/>
    </source>
</evidence>
<proteinExistence type="predicted"/>
<dbReference type="Proteomes" id="UP000295110">
    <property type="component" value="Unassembled WGS sequence"/>
</dbReference>
<keyword evidence="2" id="KW-1185">Reference proteome</keyword>
<name>A0A4R3UBU3_ROSSA</name>
<organism evidence="1 2">
    <name type="scientific">Roseateles saccharophilus</name>
    <name type="common">Pseudomonas saccharophila</name>
    <dbReference type="NCBI Taxonomy" id="304"/>
    <lineage>
        <taxon>Bacteria</taxon>
        <taxon>Pseudomonadati</taxon>
        <taxon>Pseudomonadota</taxon>
        <taxon>Betaproteobacteria</taxon>
        <taxon>Burkholderiales</taxon>
        <taxon>Sphaerotilaceae</taxon>
        <taxon>Roseateles</taxon>
    </lineage>
</organism>
<dbReference type="EMBL" id="SMBU01000054">
    <property type="protein sequence ID" value="TCU84186.1"/>
    <property type="molecule type" value="Genomic_DNA"/>
</dbReference>
<comment type="caution">
    <text evidence="1">The sequence shown here is derived from an EMBL/GenBank/DDBJ whole genome shotgun (WGS) entry which is preliminary data.</text>
</comment>
<accession>A0A4R3UBU3</accession>
<dbReference type="RefSeq" id="WP_132576568.1">
    <property type="nucleotide sequence ID" value="NZ_CBCSGL010000080.1"/>
</dbReference>
<dbReference type="AlphaFoldDB" id="A0A4R3UBU3"/>
<dbReference type="OrthoDB" id="7067777at2"/>